<evidence type="ECO:0000313" key="9">
    <source>
        <dbReference type="Proteomes" id="UP000244896"/>
    </source>
</evidence>
<dbReference type="OrthoDB" id="200257at2"/>
<dbReference type="Proteomes" id="UP000244896">
    <property type="component" value="Chromosome"/>
</dbReference>
<reference evidence="8 9" key="1">
    <citation type="journal article" date="2018" name="Syst. Appl. Microbiol.">
        <title>Ereboglobus luteus gen. nov. sp. nov. from cockroach guts, and new insights into the oxygen relationship of the genera Opitutus and Didymococcus (Verrucomicrobia: Opitutaceae).</title>
        <authorList>
            <person name="Tegtmeier D."/>
            <person name="Belitz A."/>
            <person name="Radek R."/>
            <person name="Heimerl T."/>
            <person name="Brune A."/>
        </authorList>
    </citation>
    <scope>NUCLEOTIDE SEQUENCE [LARGE SCALE GENOMIC DNA]</scope>
    <source>
        <strain evidence="8 9">Ho45</strain>
    </source>
</reference>
<evidence type="ECO:0000259" key="7">
    <source>
        <dbReference type="Pfam" id="PF06271"/>
    </source>
</evidence>
<evidence type="ECO:0000256" key="4">
    <source>
        <dbReference type="ARBA" id="ARBA00022989"/>
    </source>
</evidence>
<feature type="transmembrane region" description="Helical" evidence="6">
    <location>
        <begin position="24"/>
        <end position="45"/>
    </location>
</feature>
<dbReference type="InterPro" id="IPR051791">
    <property type="entry name" value="Pra-immunoreactive"/>
</dbReference>
<keyword evidence="4 6" id="KW-1133">Transmembrane helix</keyword>
<evidence type="ECO:0000256" key="5">
    <source>
        <dbReference type="ARBA" id="ARBA00023136"/>
    </source>
</evidence>
<organism evidence="8 9">
    <name type="scientific">Ereboglobus luteus</name>
    <dbReference type="NCBI Taxonomy" id="1796921"/>
    <lineage>
        <taxon>Bacteria</taxon>
        <taxon>Pseudomonadati</taxon>
        <taxon>Verrucomicrobiota</taxon>
        <taxon>Opitutia</taxon>
        <taxon>Opitutales</taxon>
        <taxon>Opitutaceae</taxon>
        <taxon>Ereboglobus</taxon>
    </lineage>
</organism>
<dbReference type="EMBL" id="CP023004">
    <property type="protein sequence ID" value="AWI08683.1"/>
    <property type="molecule type" value="Genomic_DNA"/>
</dbReference>
<keyword evidence="5 6" id="KW-0472">Membrane</keyword>
<name>A0A2U8E1E2_9BACT</name>
<dbReference type="Pfam" id="PF06271">
    <property type="entry name" value="RDD"/>
    <property type="match status" value="1"/>
</dbReference>
<comment type="subcellular location">
    <subcellularLocation>
        <location evidence="1">Cell membrane</location>
        <topology evidence="1">Multi-pass membrane protein</topology>
    </subcellularLocation>
</comment>
<keyword evidence="3 6" id="KW-0812">Transmembrane</keyword>
<gene>
    <name evidence="8" type="ORF">CKA38_04920</name>
</gene>
<proteinExistence type="predicted"/>
<dbReference type="KEGG" id="elut:CKA38_04920"/>
<evidence type="ECO:0000256" key="2">
    <source>
        <dbReference type="ARBA" id="ARBA00022475"/>
    </source>
</evidence>
<keyword evidence="9" id="KW-1185">Reference proteome</keyword>
<dbReference type="InterPro" id="IPR010432">
    <property type="entry name" value="RDD"/>
</dbReference>
<sequence>MLHLYADFIHHTYYMKPATFVNRLIAYIIDGVIICIPIVGLIYFFTKDALPFLGGQSVGRKLMKIKCVTADGQSMAGQWGPCAIRQVVLLIPFFGLVELYCVLIKNKETGLRLGDEWAKTKVVSVE</sequence>
<dbReference type="GO" id="GO:0005886">
    <property type="term" value="C:plasma membrane"/>
    <property type="evidence" value="ECO:0007669"/>
    <property type="project" value="UniProtKB-SubCell"/>
</dbReference>
<evidence type="ECO:0000313" key="8">
    <source>
        <dbReference type="EMBL" id="AWI08683.1"/>
    </source>
</evidence>
<evidence type="ECO:0000256" key="6">
    <source>
        <dbReference type="SAM" id="Phobius"/>
    </source>
</evidence>
<evidence type="ECO:0000256" key="1">
    <source>
        <dbReference type="ARBA" id="ARBA00004651"/>
    </source>
</evidence>
<accession>A0A2U8E1E2</accession>
<dbReference type="AlphaFoldDB" id="A0A2U8E1E2"/>
<dbReference type="PANTHER" id="PTHR36115">
    <property type="entry name" value="PROLINE-RICH ANTIGEN HOMOLOG-RELATED"/>
    <property type="match status" value="1"/>
</dbReference>
<protein>
    <recommendedName>
        <fullName evidence="7">RDD domain-containing protein</fullName>
    </recommendedName>
</protein>
<evidence type="ECO:0000256" key="3">
    <source>
        <dbReference type="ARBA" id="ARBA00022692"/>
    </source>
</evidence>
<feature type="domain" description="RDD" evidence="7">
    <location>
        <begin position="54"/>
        <end position="118"/>
    </location>
</feature>
<keyword evidence="2" id="KW-1003">Cell membrane</keyword>
<feature type="transmembrane region" description="Helical" evidence="6">
    <location>
        <begin position="83"/>
        <end position="103"/>
    </location>
</feature>